<evidence type="ECO:0000256" key="2">
    <source>
        <dbReference type="SAM" id="Phobius"/>
    </source>
</evidence>
<keyword evidence="2" id="KW-1133">Transmembrane helix</keyword>
<evidence type="ECO:0000313" key="3">
    <source>
        <dbReference type="EMBL" id="ERN04892.1"/>
    </source>
</evidence>
<dbReference type="HOGENOM" id="CLU_1410576_0_0_1"/>
<keyword evidence="2" id="KW-0812">Transmembrane</keyword>
<dbReference type="EMBL" id="KI394095">
    <property type="protein sequence ID" value="ERN04892.1"/>
    <property type="molecule type" value="Genomic_DNA"/>
</dbReference>
<protein>
    <submittedName>
        <fullName evidence="3">Uncharacterized protein</fullName>
    </submittedName>
</protein>
<gene>
    <name evidence="3" type="ORF">AMTR_s00080p00029060</name>
</gene>
<name>W1P4T4_AMBTC</name>
<organism evidence="3 4">
    <name type="scientific">Amborella trichopoda</name>
    <dbReference type="NCBI Taxonomy" id="13333"/>
    <lineage>
        <taxon>Eukaryota</taxon>
        <taxon>Viridiplantae</taxon>
        <taxon>Streptophyta</taxon>
        <taxon>Embryophyta</taxon>
        <taxon>Tracheophyta</taxon>
        <taxon>Spermatophyta</taxon>
        <taxon>Magnoliopsida</taxon>
        <taxon>Amborellales</taxon>
        <taxon>Amborellaceae</taxon>
        <taxon>Amborella</taxon>
    </lineage>
</organism>
<feature type="region of interest" description="Disordered" evidence="1">
    <location>
        <begin position="154"/>
        <end position="193"/>
    </location>
</feature>
<dbReference type="AlphaFoldDB" id="W1P4T4"/>
<reference evidence="4" key="1">
    <citation type="journal article" date="2013" name="Science">
        <title>The Amborella genome and the evolution of flowering plants.</title>
        <authorList>
            <consortium name="Amborella Genome Project"/>
        </authorList>
    </citation>
    <scope>NUCLEOTIDE SEQUENCE [LARGE SCALE GENOMIC DNA]</scope>
</reference>
<dbReference type="Proteomes" id="UP000017836">
    <property type="component" value="Unassembled WGS sequence"/>
</dbReference>
<keyword evidence="4" id="KW-1185">Reference proteome</keyword>
<keyword evidence="2" id="KW-0472">Membrane</keyword>
<evidence type="ECO:0000313" key="4">
    <source>
        <dbReference type="Proteomes" id="UP000017836"/>
    </source>
</evidence>
<accession>W1P4T4</accession>
<sequence>MSESHPRITGKITVAVVVILATLAVISLLAYCFRKSRRNSGNGVSLKGSRSSRSSSLRLFPAANSGTKVGVSTSSDVLYLGTGTVNVVSPCQKNIDSPENGPEFRYSPEIRPLSPLSRPVSGENAAFPSSNGAFSSKNVAFSVGSLIEYDESDDEFYSLGGSPNTSSTGSNGRKNLPVSLPAKGFERESFERE</sequence>
<feature type="compositionally biased region" description="Basic and acidic residues" evidence="1">
    <location>
        <begin position="184"/>
        <end position="193"/>
    </location>
</feature>
<proteinExistence type="predicted"/>
<dbReference type="Gramene" id="ERN04892">
    <property type="protein sequence ID" value="ERN04892"/>
    <property type="gene ID" value="AMTR_s00080p00029060"/>
</dbReference>
<evidence type="ECO:0000256" key="1">
    <source>
        <dbReference type="SAM" id="MobiDB-lite"/>
    </source>
</evidence>
<feature type="transmembrane region" description="Helical" evidence="2">
    <location>
        <begin position="12"/>
        <end position="33"/>
    </location>
</feature>
<feature type="compositionally biased region" description="Low complexity" evidence="1">
    <location>
        <begin position="160"/>
        <end position="172"/>
    </location>
</feature>